<evidence type="ECO:0000313" key="3">
    <source>
        <dbReference type="EMBL" id="MBK1617188.1"/>
    </source>
</evidence>
<dbReference type="InterPro" id="IPR007372">
    <property type="entry name" value="Lipid/polyisoprenoid-bd_YceI"/>
</dbReference>
<dbReference type="RefSeq" id="WP_200237481.1">
    <property type="nucleotide sequence ID" value="NZ_NRRY01000002.1"/>
</dbReference>
<evidence type="ECO:0000256" key="1">
    <source>
        <dbReference type="SAM" id="SignalP"/>
    </source>
</evidence>
<dbReference type="EMBL" id="NRRY01000002">
    <property type="protein sequence ID" value="MBK1617188.1"/>
    <property type="molecule type" value="Genomic_DNA"/>
</dbReference>
<feature type="signal peptide" evidence="1">
    <location>
        <begin position="1"/>
        <end position="23"/>
    </location>
</feature>
<organism evidence="3 4">
    <name type="scientific">Lamprobacter modestohalophilus</name>
    <dbReference type="NCBI Taxonomy" id="1064514"/>
    <lineage>
        <taxon>Bacteria</taxon>
        <taxon>Pseudomonadati</taxon>
        <taxon>Pseudomonadota</taxon>
        <taxon>Gammaproteobacteria</taxon>
        <taxon>Chromatiales</taxon>
        <taxon>Chromatiaceae</taxon>
        <taxon>Lamprobacter</taxon>
    </lineage>
</organism>
<dbReference type="SUPFAM" id="SSF101874">
    <property type="entry name" value="YceI-like"/>
    <property type="match status" value="1"/>
</dbReference>
<comment type="caution">
    <text evidence="3">The sequence shown here is derived from an EMBL/GenBank/DDBJ whole genome shotgun (WGS) entry which is preliminary data.</text>
</comment>
<evidence type="ECO:0000313" key="4">
    <source>
        <dbReference type="Proteomes" id="UP001138768"/>
    </source>
</evidence>
<proteinExistence type="predicted"/>
<keyword evidence="4" id="KW-1185">Reference proteome</keyword>
<name>A0A9X1B2A3_9GAMM</name>
<feature type="chain" id="PRO_5040981815" description="Lipid/polyisoprenoid-binding YceI-like domain-containing protein" evidence="1">
    <location>
        <begin position="24"/>
        <end position="241"/>
    </location>
</feature>
<dbReference type="Pfam" id="PF04264">
    <property type="entry name" value="YceI"/>
    <property type="match status" value="1"/>
</dbReference>
<evidence type="ECO:0000259" key="2">
    <source>
        <dbReference type="SMART" id="SM00867"/>
    </source>
</evidence>
<dbReference type="InterPro" id="IPR036761">
    <property type="entry name" value="TTHA0802/YceI-like_sf"/>
</dbReference>
<keyword evidence="1" id="KW-0732">Signal</keyword>
<feature type="domain" description="Lipid/polyisoprenoid-binding YceI-like" evidence="2">
    <location>
        <begin position="25"/>
        <end position="194"/>
    </location>
</feature>
<dbReference type="Proteomes" id="UP001138768">
    <property type="component" value="Unassembled WGS sequence"/>
</dbReference>
<sequence length="241" mass="25628">MNRLTTALLAISLVSASIATAVADTWTLNPERSHLAFVSIKAGNIGEVHHFTELAGSINDQGQAVIDTTLDSVETLIPIRNERMREMLFKTTQYSDATLSAKIDPAQIAAMQPGDMIEVVAESSLSLHGETQPLILKMQAAKLDDDTLMVASTEPVVLDAAKFGLGEGVEKLREIAGLDSISNAVPVTFVMVFDSPTSADDSAAAAPSAETMAQYEAYREIVEAMSSEQKEAVAALFGAAR</sequence>
<accession>A0A9X1B2A3</accession>
<gene>
    <name evidence="3" type="ORF">CKO42_01725</name>
</gene>
<protein>
    <recommendedName>
        <fullName evidence="2">Lipid/polyisoprenoid-binding YceI-like domain-containing protein</fullName>
    </recommendedName>
</protein>
<reference evidence="3 4" key="1">
    <citation type="journal article" date="2020" name="Microorganisms">
        <title>Osmotic Adaptation and Compatible Solute Biosynthesis of Phototrophic Bacteria as Revealed from Genome Analyses.</title>
        <authorList>
            <person name="Imhoff J.F."/>
            <person name="Rahn T."/>
            <person name="Kunzel S."/>
            <person name="Keller A."/>
            <person name="Neulinger S.C."/>
        </authorList>
    </citation>
    <scope>NUCLEOTIDE SEQUENCE [LARGE SCALE GENOMIC DNA]</scope>
    <source>
        <strain evidence="3 4">DSM 25653</strain>
    </source>
</reference>
<dbReference type="Gene3D" id="2.40.128.110">
    <property type="entry name" value="Lipid/polyisoprenoid-binding, YceI-like"/>
    <property type="match status" value="1"/>
</dbReference>
<dbReference type="AlphaFoldDB" id="A0A9X1B2A3"/>
<dbReference type="SMART" id="SM00867">
    <property type="entry name" value="YceI"/>
    <property type="match status" value="1"/>
</dbReference>